<evidence type="ECO:0000313" key="3">
    <source>
        <dbReference type="Proteomes" id="UP000318590"/>
    </source>
</evidence>
<gene>
    <name evidence="2" type="ORF">FEV53_17390</name>
</gene>
<name>A0A547PM63_9RHOB</name>
<dbReference type="EMBL" id="VFSV01000051">
    <property type="protein sequence ID" value="TRD15238.1"/>
    <property type="molecule type" value="Genomic_DNA"/>
</dbReference>
<dbReference type="PANTHER" id="PTHR43236:SF1">
    <property type="entry name" value="BLL7220 PROTEIN"/>
    <property type="match status" value="1"/>
</dbReference>
<keyword evidence="3" id="KW-1185">Reference proteome</keyword>
<dbReference type="RefSeq" id="WP_142836017.1">
    <property type="nucleotide sequence ID" value="NZ_VFSV01000051.1"/>
</dbReference>
<dbReference type="OrthoDB" id="9794834at2"/>
<evidence type="ECO:0000259" key="1">
    <source>
        <dbReference type="Pfam" id="PF06114"/>
    </source>
</evidence>
<reference evidence="2 3" key="1">
    <citation type="submission" date="2019-06" db="EMBL/GenBank/DDBJ databases">
        <title>Paenimaribius caenipelagi gen. nov., sp. nov., isolated from a tidal flat.</title>
        <authorList>
            <person name="Yoon J.-H."/>
        </authorList>
    </citation>
    <scope>NUCLEOTIDE SEQUENCE [LARGE SCALE GENOMIC DNA]</scope>
    <source>
        <strain evidence="2 3">JBTF-M29</strain>
    </source>
</reference>
<dbReference type="InterPro" id="IPR052345">
    <property type="entry name" value="Rad_response_metalloprotease"/>
</dbReference>
<comment type="caution">
    <text evidence="2">The sequence shown here is derived from an EMBL/GenBank/DDBJ whole genome shotgun (WGS) entry which is preliminary data.</text>
</comment>
<accession>A0A547PM63</accession>
<proteinExistence type="predicted"/>
<feature type="domain" description="IrrE N-terminal-like" evidence="1">
    <location>
        <begin position="34"/>
        <end position="166"/>
    </location>
</feature>
<evidence type="ECO:0000313" key="2">
    <source>
        <dbReference type="EMBL" id="TRD15238.1"/>
    </source>
</evidence>
<sequence length="171" mass="18941">MAESREWQRIKPAHREIIERLQAAGSVPVGALANELGIHIKVANLGPGNSGQISRDPDGEGYIIKVNRFEAKERQRFTIAHEIAHFLLHKDIIDSSPDGIQDTVLYRSGAPEKVEYEANRLAADILMPQVPVSNRLRELGGRVTEKAIEVLAEDFKVSKGAMEIRLQNVAA</sequence>
<dbReference type="Gene3D" id="1.10.10.2910">
    <property type="match status" value="1"/>
</dbReference>
<dbReference type="Proteomes" id="UP000318590">
    <property type="component" value="Unassembled WGS sequence"/>
</dbReference>
<dbReference type="InterPro" id="IPR010359">
    <property type="entry name" value="IrrE_HExxH"/>
</dbReference>
<dbReference type="PANTHER" id="PTHR43236">
    <property type="entry name" value="ANTITOXIN HIGA1"/>
    <property type="match status" value="1"/>
</dbReference>
<dbReference type="Pfam" id="PF06114">
    <property type="entry name" value="Peptidase_M78"/>
    <property type="match status" value="1"/>
</dbReference>
<dbReference type="AlphaFoldDB" id="A0A547PM63"/>
<protein>
    <submittedName>
        <fullName evidence="2">ImmA/IrrE family metallo-endopeptidase</fullName>
    </submittedName>
</protein>
<organism evidence="2 3">
    <name type="scientific">Palleronia caenipelagi</name>
    <dbReference type="NCBI Taxonomy" id="2489174"/>
    <lineage>
        <taxon>Bacteria</taxon>
        <taxon>Pseudomonadati</taxon>
        <taxon>Pseudomonadota</taxon>
        <taxon>Alphaproteobacteria</taxon>
        <taxon>Rhodobacterales</taxon>
        <taxon>Roseobacteraceae</taxon>
        <taxon>Palleronia</taxon>
    </lineage>
</organism>